<dbReference type="AlphaFoldDB" id="A0A1F4XM37"/>
<proteinExistence type="predicted"/>
<dbReference type="EMBL" id="MEWR01000010">
    <property type="protein sequence ID" value="OGC82163.1"/>
    <property type="molecule type" value="Genomic_DNA"/>
</dbReference>
<accession>A0A1F4XM37</accession>
<reference evidence="1 2" key="1">
    <citation type="journal article" date="2016" name="Nat. Commun.">
        <title>Thousands of microbial genomes shed light on interconnected biogeochemical processes in an aquifer system.</title>
        <authorList>
            <person name="Anantharaman K."/>
            <person name="Brown C.T."/>
            <person name="Hug L.A."/>
            <person name="Sharon I."/>
            <person name="Castelle C.J."/>
            <person name="Probst A.J."/>
            <person name="Thomas B.C."/>
            <person name="Singh A."/>
            <person name="Wilkins M.J."/>
            <person name="Karaoz U."/>
            <person name="Brodie E.L."/>
            <person name="Williams K.H."/>
            <person name="Hubbard S.S."/>
            <person name="Banfield J.F."/>
        </authorList>
    </citation>
    <scope>NUCLEOTIDE SEQUENCE [LARGE SCALE GENOMIC DNA]</scope>
</reference>
<evidence type="ECO:0000313" key="1">
    <source>
        <dbReference type="EMBL" id="OGC82163.1"/>
    </source>
</evidence>
<name>A0A1F4XM37_9BACT</name>
<evidence type="ECO:0000313" key="2">
    <source>
        <dbReference type="Proteomes" id="UP000177614"/>
    </source>
</evidence>
<gene>
    <name evidence="1" type="ORF">A2V81_01530</name>
</gene>
<comment type="caution">
    <text evidence="1">The sequence shown here is derived from an EMBL/GenBank/DDBJ whole genome shotgun (WGS) entry which is preliminary data.</text>
</comment>
<protein>
    <submittedName>
        <fullName evidence="1">Uncharacterized protein</fullName>
    </submittedName>
</protein>
<sequence length="215" mass="25254">MSARLPHVRYQLPPLTKEIVTREVSSDTSVKRAIRANIVFQASERHPEMISLYSPQDAGLLLRHAISAVEVYQETLAVRELVNDIYSPEKTSQLKKSWQNLPSLSEEELKAAFQFWHELSLATRKNLLSIWWRSEMDDHRNIVGISDNFFTKKLRNIHEQKMMRAMAERVLESVSLLLDDGEFDEEFVHYIICLAWRESMIHHELRDKLPVNEQR</sequence>
<organism evidence="1 2">
    <name type="scientific">Candidatus Abawacabacteria bacterium RBG_16_42_10</name>
    <dbReference type="NCBI Taxonomy" id="1817814"/>
    <lineage>
        <taxon>Bacteria</taxon>
        <taxon>Candidatus Abawacaibacteriota</taxon>
    </lineage>
</organism>
<dbReference type="Proteomes" id="UP000177614">
    <property type="component" value="Unassembled WGS sequence"/>
</dbReference>